<evidence type="ECO:0000313" key="2">
    <source>
        <dbReference type="WBParaSite" id="JU765_v2.g15103.t1"/>
    </source>
</evidence>
<sequence length="491" mass="55273">MTENVNGTYVELFDLNEKGMLYTALAIGTLISCLIIMELVRKIGGRRTFTIYGFITGLATILFPVATGYGVYPVTILRFMQGIGNGMMFAVVGYVAAAWSPIKSSGVFLVALTSYNQLAPMITMPLSGALCTSDIGWQGVYYVMGILTFLVFILFYVVYTDRPHIHGHVSDKEVAIIDHRKSSITVEENEHHPPIPYCKMIKDLSVIGTLIACFGDFVCFNIFILFAPVYLNKVLGLDIAKTGMMSAIPHIGSLIVKVIVGPLSDSLTMISTKLNVRIFMCISQLSMTFCLISLAVIPTDWVFIAQILYFIALVLTSCSSVGYFKAAKLSCGPFVSTTMSWFTIIYAVILIFLPIFKTLFAGEDSPDQWRMIFYIAAAICFITLVIWFFTVEVELRPWANEQPERNNNRLLFVPRNKSYQVAPKYNLTACIIPKNMSTMFRAIMCYLRDTELFETKVKNFIEYYASYRYVHNYIFQHDQKLSNLPESGKGI</sequence>
<accession>A0AC34QC03</accession>
<evidence type="ECO:0000313" key="1">
    <source>
        <dbReference type="Proteomes" id="UP000887576"/>
    </source>
</evidence>
<reference evidence="2" key="1">
    <citation type="submission" date="2022-11" db="UniProtKB">
        <authorList>
            <consortium name="WormBaseParasite"/>
        </authorList>
    </citation>
    <scope>IDENTIFICATION</scope>
</reference>
<dbReference type="WBParaSite" id="JU765_v2.g15103.t1">
    <property type="protein sequence ID" value="JU765_v2.g15103.t1"/>
    <property type="gene ID" value="JU765_v2.g15103"/>
</dbReference>
<organism evidence="1 2">
    <name type="scientific">Panagrolaimus sp. JU765</name>
    <dbReference type="NCBI Taxonomy" id="591449"/>
    <lineage>
        <taxon>Eukaryota</taxon>
        <taxon>Metazoa</taxon>
        <taxon>Ecdysozoa</taxon>
        <taxon>Nematoda</taxon>
        <taxon>Chromadorea</taxon>
        <taxon>Rhabditida</taxon>
        <taxon>Tylenchina</taxon>
        <taxon>Panagrolaimomorpha</taxon>
        <taxon>Panagrolaimoidea</taxon>
        <taxon>Panagrolaimidae</taxon>
        <taxon>Panagrolaimus</taxon>
    </lineage>
</organism>
<name>A0AC34QC03_9BILA</name>
<proteinExistence type="predicted"/>
<dbReference type="Proteomes" id="UP000887576">
    <property type="component" value="Unplaced"/>
</dbReference>
<protein>
    <submittedName>
        <fullName evidence="2">Major facilitator superfamily (MFS) profile domain-containing protein</fullName>
    </submittedName>
</protein>